<accession>A0A1R2CRZ5</accession>
<dbReference type="PROSITE" id="PS50096">
    <property type="entry name" value="IQ"/>
    <property type="match status" value="2"/>
</dbReference>
<sequence length="553" mass="64416">MDTISYIQTRPNTTLKTPAKVWFGTSGVFSNTNTPFYEDNSFAKYQYQLSDNDRKLNSVTKAYKNAKGNVEDLRSCLHYSFIHKKQLLTVLQRKKRKQELIEKSAVKIQKNIRGYLTRKRLQAEIVLLQQKTLKIRLQGLEKANKMFMFHLGKAPVAAAVRIQNSARRYLFRCKIHKFLSYYNFLLQERAEKIYSVIRKHLRCYSSKLVLKHEEFIIYRKKRLFEIKRNLAIATVSKIFKMMKLGFKNIKHRISRYKRRQRTTAAMNDFNNFGTLPLPLTANNSAVTGANMTFAMNFQPYLSPSPSVGVLSHVEGHSNTELIPPQPLQIIEPDLEDKDDYNSSASENERQLKEIYLKKLEELRKEKIFSGKISYSIRQKPSSPPLLPFLYQKDIIEGLSLPSNYANITRACASRISESRPQRYSPALLKSKTPTPQVVFISRRKISKPLPLYKKETFSYKMSRYDADDDNEDQPPKIKSMLKQRPDSKLLESTFSHKQKVTLKHAEKFNEETYRPKTNFKNRSVPRTERKPTHNRPYTMGSGNILFNPSTLPI</sequence>
<feature type="region of interest" description="Disordered" evidence="1">
    <location>
        <begin position="521"/>
        <end position="553"/>
    </location>
</feature>
<keyword evidence="3" id="KW-1185">Reference proteome</keyword>
<dbReference type="AlphaFoldDB" id="A0A1R2CRZ5"/>
<reference evidence="2 3" key="1">
    <citation type="submission" date="2016-11" db="EMBL/GenBank/DDBJ databases">
        <title>The macronuclear genome of Stentor coeruleus: a giant cell with tiny introns.</title>
        <authorList>
            <person name="Slabodnick M."/>
            <person name="Ruby J.G."/>
            <person name="Reiff S.B."/>
            <person name="Swart E.C."/>
            <person name="Gosai S."/>
            <person name="Prabakaran S."/>
            <person name="Witkowska E."/>
            <person name="Larue G.E."/>
            <person name="Fisher S."/>
            <person name="Freeman R.M."/>
            <person name="Gunawardena J."/>
            <person name="Chu W."/>
            <person name="Stover N.A."/>
            <person name="Gregory B.D."/>
            <person name="Nowacki M."/>
            <person name="Derisi J."/>
            <person name="Roy S.W."/>
            <person name="Marshall W.F."/>
            <person name="Sood P."/>
        </authorList>
    </citation>
    <scope>NUCLEOTIDE SEQUENCE [LARGE SCALE GENOMIC DNA]</scope>
    <source>
        <strain evidence="2">WM001</strain>
    </source>
</reference>
<dbReference type="Gene3D" id="1.20.5.190">
    <property type="match status" value="1"/>
</dbReference>
<dbReference type="SMART" id="SM00015">
    <property type="entry name" value="IQ"/>
    <property type="match status" value="2"/>
</dbReference>
<evidence type="ECO:0000313" key="3">
    <source>
        <dbReference type="Proteomes" id="UP000187209"/>
    </source>
</evidence>
<proteinExistence type="predicted"/>
<dbReference type="Proteomes" id="UP000187209">
    <property type="component" value="Unassembled WGS sequence"/>
</dbReference>
<gene>
    <name evidence="2" type="ORF">SteCoe_5554</name>
</gene>
<evidence type="ECO:0000256" key="1">
    <source>
        <dbReference type="SAM" id="MobiDB-lite"/>
    </source>
</evidence>
<feature type="compositionally biased region" description="Polar residues" evidence="1">
    <location>
        <begin position="540"/>
        <end position="553"/>
    </location>
</feature>
<dbReference type="InterPro" id="IPR000048">
    <property type="entry name" value="IQ_motif_EF-hand-BS"/>
</dbReference>
<evidence type="ECO:0000313" key="2">
    <source>
        <dbReference type="EMBL" id="OMJ91774.1"/>
    </source>
</evidence>
<protein>
    <submittedName>
        <fullName evidence="2">Uncharacterized protein</fullName>
    </submittedName>
</protein>
<name>A0A1R2CRZ5_9CILI</name>
<dbReference type="Pfam" id="PF00612">
    <property type="entry name" value="IQ"/>
    <property type="match status" value="1"/>
</dbReference>
<comment type="caution">
    <text evidence="2">The sequence shown here is derived from an EMBL/GenBank/DDBJ whole genome shotgun (WGS) entry which is preliminary data.</text>
</comment>
<organism evidence="2 3">
    <name type="scientific">Stentor coeruleus</name>
    <dbReference type="NCBI Taxonomy" id="5963"/>
    <lineage>
        <taxon>Eukaryota</taxon>
        <taxon>Sar</taxon>
        <taxon>Alveolata</taxon>
        <taxon>Ciliophora</taxon>
        <taxon>Postciliodesmatophora</taxon>
        <taxon>Heterotrichea</taxon>
        <taxon>Heterotrichida</taxon>
        <taxon>Stentoridae</taxon>
        <taxon>Stentor</taxon>
    </lineage>
</organism>
<dbReference type="EMBL" id="MPUH01000074">
    <property type="protein sequence ID" value="OMJ91774.1"/>
    <property type="molecule type" value="Genomic_DNA"/>
</dbReference>